<evidence type="ECO:0000313" key="5">
    <source>
        <dbReference type="Proteomes" id="UP000838412"/>
    </source>
</evidence>
<keyword evidence="1" id="KW-0808">Transferase</keyword>
<evidence type="ECO:0000259" key="3">
    <source>
        <dbReference type="PROSITE" id="PS51186"/>
    </source>
</evidence>
<dbReference type="PANTHER" id="PTHR43420">
    <property type="entry name" value="ACETYLTRANSFERASE"/>
    <property type="match status" value="1"/>
</dbReference>
<dbReference type="PROSITE" id="PS51186">
    <property type="entry name" value="GNAT"/>
    <property type="match status" value="1"/>
</dbReference>
<reference evidence="4" key="1">
    <citation type="submission" date="2022-01" db="EMBL/GenBank/DDBJ databases">
        <authorList>
            <person name="Braso-Vives M."/>
        </authorList>
    </citation>
    <scope>NUCLEOTIDE SEQUENCE</scope>
</reference>
<feature type="domain" description="N-acetyltransferase" evidence="3">
    <location>
        <begin position="1"/>
        <end position="93"/>
    </location>
</feature>
<dbReference type="Gene3D" id="3.40.630.30">
    <property type="match status" value="1"/>
</dbReference>
<accession>A0A8K0EGB7</accession>
<dbReference type="OrthoDB" id="6283299at2759"/>
<dbReference type="GO" id="GO:0016747">
    <property type="term" value="F:acyltransferase activity, transferring groups other than amino-acyl groups"/>
    <property type="evidence" value="ECO:0007669"/>
    <property type="project" value="InterPro"/>
</dbReference>
<dbReference type="PANTHER" id="PTHR43420:SF47">
    <property type="entry name" value="N-ACETYLTRANSFERASE DOMAIN-CONTAINING PROTEIN"/>
    <property type="match status" value="1"/>
</dbReference>
<dbReference type="InterPro" id="IPR016181">
    <property type="entry name" value="Acyl_CoA_acyltransferase"/>
</dbReference>
<dbReference type="Pfam" id="PF00583">
    <property type="entry name" value="Acetyltransf_1"/>
    <property type="match status" value="1"/>
</dbReference>
<organism evidence="4 5">
    <name type="scientific">Branchiostoma lanceolatum</name>
    <name type="common">Common lancelet</name>
    <name type="synonym">Amphioxus lanceolatum</name>
    <dbReference type="NCBI Taxonomy" id="7740"/>
    <lineage>
        <taxon>Eukaryota</taxon>
        <taxon>Metazoa</taxon>
        <taxon>Chordata</taxon>
        <taxon>Cephalochordata</taxon>
        <taxon>Leptocardii</taxon>
        <taxon>Amphioxiformes</taxon>
        <taxon>Branchiostomatidae</taxon>
        <taxon>Branchiostoma</taxon>
    </lineage>
</organism>
<dbReference type="InterPro" id="IPR000182">
    <property type="entry name" value="GNAT_dom"/>
</dbReference>
<keyword evidence="2" id="KW-0012">Acyltransferase</keyword>
<name>A0A8K0EGB7_BRALA</name>
<proteinExistence type="predicted"/>
<sequence>MQNSDVHAGDCYVDRICVDEEYRGKGIGKAMLDRAESVAREHGCTMMSLLVTQTNRAVGLYEREGYNIVTNRWSLCTWCMMGNAAFFRMEKQL</sequence>
<dbReference type="SUPFAM" id="SSF55729">
    <property type="entry name" value="Acyl-CoA N-acyltransferases (Nat)"/>
    <property type="match status" value="1"/>
</dbReference>
<dbReference type="InterPro" id="IPR050680">
    <property type="entry name" value="YpeA/RimI_acetyltransf"/>
</dbReference>
<dbReference type="AlphaFoldDB" id="A0A8K0EGB7"/>
<evidence type="ECO:0000256" key="2">
    <source>
        <dbReference type="ARBA" id="ARBA00023315"/>
    </source>
</evidence>
<dbReference type="Proteomes" id="UP000838412">
    <property type="component" value="Chromosome 16"/>
</dbReference>
<evidence type="ECO:0000256" key="1">
    <source>
        <dbReference type="ARBA" id="ARBA00022679"/>
    </source>
</evidence>
<protein>
    <submittedName>
        <fullName evidence="4">Hypp8031 protein</fullName>
    </submittedName>
</protein>
<evidence type="ECO:0000313" key="4">
    <source>
        <dbReference type="EMBL" id="CAH1247852.1"/>
    </source>
</evidence>
<dbReference type="EMBL" id="OV696701">
    <property type="protein sequence ID" value="CAH1247852.1"/>
    <property type="molecule type" value="Genomic_DNA"/>
</dbReference>
<gene>
    <name evidence="4" type="primary">Hypp8031</name>
    <name evidence="4" type="ORF">BLAG_LOCUS9396</name>
</gene>
<keyword evidence="5" id="KW-1185">Reference proteome</keyword>
<dbReference type="CDD" id="cd04301">
    <property type="entry name" value="NAT_SF"/>
    <property type="match status" value="1"/>
</dbReference>